<protein>
    <submittedName>
        <fullName evidence="3">TIGR02234 family membrane protein</fullName>
    </submittedName>
</protein>
<evidence type="ECO:0000313" key="4">
    <source>
        <dbReference type="Proteomes" id="UP001139068"/>
    </source>
</evidence>
<evidence type="ECO:0000313" key="3">
    <source>
        <dbReference type="EMBL" id="MCI4675999.1"/>
    </source>
</evidence>
<comment type="caution">
    <text evidence="3">The sequence shown here is derived from an EMBL/GenBank/DDBJ whole genome shotgun (WGS) entry which is preliminary data.</text>
</comment>
<keyword evidence="2" id="KW-0472">Membrane</keyword>
<keyword evidence="2" id="KW-1133">Transmembrane helix</keyword>
<dbReference type="RefSeq" id="WP_243072244.1">
    <property type="nucleotide sequence ID" value="NZ_JAIVFL010000001.1"/>
</dbReference>
<proteinExistence type="predicted"/>
<keyword evidence="2" id="KW-0812">Transmembrane</keyword>
<feature type="transmembrane region" description="Helical" evidence="2">
    <location>
        <begin position="45"/>
        <end position="67"/>
    </location>
</feature>
<dbReference type="InterPro" id="IPR011746">
    <property type="entry name" value="Trp_synth-assoc_CHP"/>
</dbReference>
<dbReference type="Pfam" id="PF09534">
    <property type="entry name" value="Trp_oprn_chp"/>
    <property type="match status" value="1"/>
</dbReference>
<gene>
    <name evidence="3" type="ORF">K9U37_14425</name>
</gene>
<evidence type="ECO:0000256" key="1">
    <source>
        <dbReference type="SAM" id="MobiDB-lite"/>
    </source>
</evidence>
<dbReference type="InterPro" id="IPR019051">
    <property type="entry name" value="Trp_biosyn_TM_oprn/chp"/>
</dbReference>
<name>A0ABS9Z0B4_9MYCO</name>
<feature type="compositionally biased region" description="Basic and acidic residues" evidence="1">
    <location>
        <begin position="171"/>
        <end position="194"/>
    </location>
</feature>
<feature type="transmembrane region" description="Helical" evidence="2">
    <location>
        <begin position="122"/>
        <end position="142"/>
    </location>
</feature>
<keyword evidence="4" id="KW-1185">Reference proteome</keyword>
<evidence type="ECO:0000256" key="2">
    <source>
        <dbReference type="SAM" id="Phobius"/>
    </source>
</evidence>
<dbReference type="NCBIfam" id="TIGR02234">
    <property type="entry name" value="trp_oprn_chp"/>
    <property type="match status" value="1"/>
</dbReference>
<accession>A0ABS9Z0B4</accession>
<reference evidence="3" key="1">
    <citation type="journal article" date="2022" name="ISME J.">
        <title>Identification of active gaseous-alkane degraders at natural gas seeps.</title>
        <authorList>
            <person name="Farhan Ul Haque M."/>
            <person name="Hernandez M."/>
            <person name="Crombie A.T."/>
            <person name="Murrell J.C."/>
        </authorList>
    </citation>
    <scope>NUCLEOTIDE SEQUENCE</scope>
    <source>
        <strain evidence="3">ANDR5</strain>
    </source>
</reference>
<sequence>MIRVGQLLLVVAAIGLWVASRLPWVAVTSSDGLGQPKTSTLTGGTWSNALIPMAVLLLAAAIAGLAVHGWGLRVVAVLVALVSLVLGYLGVSLFVMPDIAPRAAELAQVPVMSLVASQRHHLGAGLTLAAAVVALLAAVLLMRSAGSARHTAARYAAPAARRTAAGSGDAGSERGMWDAIDEGHDPTEHDTEGR</sequence>
<feature type="transmembrane region" description="Helical" evidence="2">
    <location>
        <begin position="74"/>
        <end position="96"/>
    </location>
</feature>
<organism evidence="3 4">
    <name type="scientific">Candidatus Mycolicibacterium alkanivorans</name>
    <dbReference type="NCBI Taxonomy" id="2954114"/>
    <lineage>
        <taxon>Bacteria</taxon>
        <taxon>Bacillati</taxon>
        <taxon>Actinomycetota</taxon>
        <taxon>Actinomycetes</taxon>
        <taxon>Mycobacteriales</taxon>
        <taxon>Mycobacteriaceae</taxon>
        <taxon>Mycolicibacterium</taxon>
    </lineage>
</organism>
<feature type="region of interest" description="Disordered" evidence="1">
    <location>
        <begin position="164"/>
        <end position="194"/>
    </location>
</feature>
<dbReference type="Proteomes" id="UP001139068">
    <property type="component" value="Unassembled WGS sequence"/>
</dbReference>
<dbReference type="EMBL" id="JAIVFL010000001">
    <property type="protein sequence ID" value="MCI4675999.1"/>
    <property type="molecule type" value="Genomic_DNA"/>
</dbReference>